<proteinExistence type="predicted"/>
<dbReference type="OrthoDB" id="3646160at2759"/>
<protein>
    <submittedName>
        <fullName evidence="1">Uncharacterized protein</fullName>
    </submittedName>
</protein>
<dbReference type="InterPro" id="IPR038883">
    <property type="entry name" value="AN11006-like"/>
</dbReference>
<evidence type="ECO:0000313" key="2">
    <source>
        <dbReference type="Proteomes" id="UP000698800"/>
    </source>
</evidence>
<name>A0A9P8I7I5_9PEZI</name>
<organism evidence="1 2">
    <name type="scientific">Glutinoglossum americanum</name>
    <dbReference type="NCBI Taxonomy" id="1670608"/>
    <lineage>
        <taxon>Eukaryota</taxon>
        <taxon>Fungi</taxon>
        <taxon>Dikarya</taxon>
        <taxon>Ascomycota</taxon>
        <taxon>Pezizomycotina</taxon>
        <taxon>Geoglossomycetes</taxon>
        <taxon>Geoglossales</taxon>
        <taxon>Geoglossaceae</taxon>
        <taxon>Glutinoglossum</taxon>
    </lineage>
</organism>
<gene>
    <name evidence="1" type="ORF">FGG08_001126</name>
</gene>
<sequence length="562" mass="64405">MATPLRFIPQFVDTVVIGMSESNPPGFEMESYDEKSAALYNELSSNFMPGWSTDSYSESTEDSRGRDDEWWWESYTNDYCSGFWVWDYERRYRENECYVYYGFPLPTEPSTSSPTSQDSSPASAPPRLGFFDLPLEIRRQIYSDVLGDMEIDYNKVSIFQPSRSPVLSDFRNPLPLLLLSKRVSCEAAELLYRSWKFCLNEDAGVFLNSIGDSNLGFLSFVEIIWDSQGGVGQAKWIWLAKKLAELPRLRRAVINVSGHMKDYVVCLGHIAHRVGLDTQLRCHFLEWHNYEFQAEVTDVTRMIDEHDTTQGVRHLTECGGSCGLPTAGESSDEPVLECIASRSTLDFLKFPLSVRNMTYWRLLAPGDVIPVSDSYGSLRANLFRLGHNPEVNILSVNRQIYSEASIVLYGASMISLRELDPNLFLNQIGPANERQIRSLELKYDFGYQITGYLHPLRLALPRLALNPDIQVRLFINYKAVPHLHRLKPTLQLLRDAIHEGLRVIAEDPEHDVTQDVSWVIDMDKPWGWDHKTQNWRPFSEILTWELVKATMVGWDVENLAGE</sequence>
<keyword evidence="2" id="KW-1185">Reference proteome</keyword>
<comment type="caution">
    <text evidence="1">The sequence shown here is derived from an EMBL/GenBank/DDBJ whole genome shotgun (WGS) entry which is preliminary data.</text>
</comment>
<dbReference type="PANTHER" id="PTHR42085:SF2">
    <property type="entry name" value="F-BOX DOMAIN-CONTAINING PROTEIN"/>
    <property type="match status" value="1"/>
</dbReference>
<accession>A0A9P8I7I5</accession>
<evidence type="ECO:0000313" key="1">
    <source>
        <dbReference type="EMBL" id="KAH0544759.1"/>
    </source>
</evidence>
<dbReference type="EMBL" id="JAGHQL010000014">
    <property type="protein sequence ID" value="KAH0544759.1"/>
    <property type="molecule type" value="Genomic_DNA"/>
</dbReference>
<dbReference type="AlphaFoldDB" id="A0A9P8I7I5"/>
<dbReference type="PANTHER" id="PTHR42085">
    <property type="entry name" value="F-BOX DOMAIN-CONTAINING PROTEIN"/>
    <property type="match status" value="1"/>
</dbReference>
<reference evidence="1" key="1">
    <citation type="submission" date="2021-03" db="EMBL/GenBank/DDBJ databases">
        <title>Comparative genomics and phylogenomic investigation of the class Geoglossomycetes provide insights into ecological specialization and systematics.</title>
        <authorList>
            <person name="Melie T."/>
            <person name="Pirro S."/>
            <person name="Miller A.N."/>
            <person name="Quandt A."/>
        </authorList>
    </citation>
    <scope>NUCLEOTIDE SEQUENCE</scope>
    <source>
        <strain evidence="1">GBOQ0MN5Z8</strain>
    </source>
</reference>
<dbReference type="Proteomes" id="UP000698800">
    <property type="component" value="Unassembled WGS sequence"/>
</dbReference>